<dbReference type="Gene3D" id="1.10.600.10">
    <property type="entry name" value="Farnesyl Diphosphate Synthase"/>
    <property type="match status" value="1"/>
</dbReference>
<dbReference type="PROSITE" id="PS00723">
    <property type="entry name" value="POLYPRENYL_SYNTHASE_1"/>
    <property type="match status" value="1"/>
</dbReference>
<keyword evidence="3 7" id="KW-0808">Transferase</keyword>
<comment type="cofactor">
    <cofactor evidence="1">
        <name>Mg(2+)</name>
        <dbReference type="ChEBI" id="CHEBI:18420"/>
    </cofactor>
</comment>
<dbReference type="Pfam" id="PF00348">
    <property type="entry name" value="polyprenyl_synt"/>
    <property type="match status" value="1"/>
</dbReference>
<evidence type="ECO:0000256" key="1">
    <source>
        <dbReference type="ARBA" id="ARBA00001946"/>
    </source>
</evidence>
<dbReference type="STRING" id="1802055.A3A74_06380"/>
<sequence>MDSYNIKKYLNDYSQKIQPLLRTYLINKIKEAKKIGDIPVKFLESFSQMVVRGKNVRGALVVLGYQLAGGKDMASIYDASTFIEILHSGALIHDDVMDKDDIRRGLPTIHKQFENYGKGNGKSFAICAGDIAFYLAWDKLLNSNFSNDKLIKAGKIFVKYALNVVYGQALDLINNVGNNFNQQAILNVFRFKTAEYTGVLPLLIGAILGGIEDEKKLGILMEFGLDLGWAFQIRDDILGLYGNEEKIGKPVGSDLREGKKTLFIYYILKNGNDMQKKFVLSVLGNKNISGNEISKVQKLFKEIGAYNYVMQLGWDYVKKGKETIPLITANKKLQILLASLIKYIMERTR</sequence>
<dbReference type="PROSITE" id="PS00444">
    <property type="entry name" value="POLYPRENYL_SYNTHASE_2"/>
    <property type="match status" value="1"/>
</dbReference>
<organism evidence="8 9">
    <name type="scientific">Candidatus Roizmanbacteria bacterium RIFCSPLOWO2_01_FULL_35_13</name>
    <dbReference type="NCBI Taxonomy" id="1802055"/>
    <lineage>
        <taxon>Bacteria</taxon>
        <taxon>Candidatus Roizmaniibacteriota</taxon>
    </lineage>
</organism>
<dbReference type="SFLD" id="SFLDS00005">
    <property type="entry name" value="Isoprenoid_Synthase_Type_I"/>
    <property type="match status" value="1"/>
</dbReference>
<dbReference type="AlphaFoldDB" id="A0A1F7IH08"/>
<evidence type="ECO:0000256" key="5">
    <source>
        <dbReference type="ARBA" id="ARBA00022842"/>
    </source>
</evidence>
<gene>
    <name evidence="8" type="ORF">A3A74_06380</name>
</gene>
<evidence type="ECO:0000256" key="6">
    <source>
        <dbReference type="ARBA" id="ARBA00023229"/>
    </source>
</evidence>
<keyword evidence="4" id="KW-0479">Metal-binding</keyword>
<dbReference type="SUPFAM" id="SSF48576">
    <property type="entry name" value="Terpenoid synthases"/>
    <property type="match status" value="1"/>
</dbReference>
<dbReference type="GO" id="GO:0008299">
    <property type="term" value="P:isoprenoid biosynthetic process"/>
    <property type="evidence" value="ECO:0007669"/>
    <property type="project" value="UniProtKB-KW"/>
</dbReference>
<evidence type="ECO:0000256" key="7">
    <source>
        <dbReference type="RuleBase" id="RU004466"/>
    </source>
</evidence>
<keyword evidence="6" id="KW-0414">Isoprene biosynthesis</keyword>
<evidence type="ECO:0000256" key="2">
    <source>
        <dbReference type="ARBA" id="ARBA00006706"/>
    </source>
</evidence>
<dbReference type="InterPro" id="IPR000092">
    <property type="entry name" value="Polyprenyl_synt"/>
</dbReference>
<reference evidence="8 9" key="1">
    <citation type="journal article" date="2016" name="Nat. Commun.">
        <title>Thousands of microbial genomes shed light on interconnected biogeochemical processes in an aquifer system.</title>
        <authorList>
            <person name="Anantharaman K."/>
            <person name="Brown C.T."/>
            <person name="Hug L.A."/>
            <person name="Sharon I."/>
            <person name="Castelle C.J."/>
            <person name="Probst A.J."/>
            <person name="Thomas B.C."/>
            <person name="Singh A."/>
            <person name="Wilkins M.J."/>
            <person name="Karaoz U."/>
            <person name="Brodie E.L."/>
            <person name="Williams K.H."/>
            <person name="Hubbard S.S."/>
            <person name="Banfield J.F."/>
        </authorList>
    </citation>
    <scope>NUCLEOTIDE SEQUENCE [LARGE SCALE GENOMIC DNA]</scope>
</reference>
<keyword evidence="5" id="KW-0460">Magnesium</keyword>
<comment type="caution">
    <text evidence="8">The sequence shown here is derived from an EMBL/GenBank/DDBJ whole genome shotgun (WGS) entry which is preliminary data.</text>
</comment>
<proteinExistence type="inferred from homology"/>
<dbReference type="PANTHER" id="PTHR43281">
    <property type="entry name" value="FARNESYL DIPHOSPHATE SYNTHASE"/>
    <property type="match status" value="1"/>
</dbReference>
<evidence type="ECO:0008006" key="10">
    <source>
        <dbReference type="Google" id="ProtNLM"/>
    </source>
</evidence>
<dbReference type="InterPro" id="IPR008949">
    <property type="entry name" value="Isoprenoid_synthase_dom_sf"/>
</dbReference>
<dbReference type="Proteomes" id="UP000179270">
    <property type="component" value="Unassembled WGS sequence"/>
</dbReference>
<name>A0A1F7IH08_9BACT</name>
<dbReference type="GO" id="GO:0004659">
    <property type="term" value="F:prenyltransferase activity"/>
    <property type="evidence" value="ECO:0007669"/>
    <property type="project" value="InterPro"/>
</dbReference>
<accession>A0A1F7IH08</accession>
<dbReference type="CDD" id="cd00685">
    <property type="entry name" value="Trans_IPPS_HT"/>
    <property type="match status" value="1"/>
</dbReference>
<protein>
    <recommendedName>
        <fullName evidence="10">Polyprenyl synthetase</fullName>
    </recommendedName>
</protein>
<evidence type="ECO:0000256" key="3">
    <source>
        <dbReference type="ARBA" id="ARBA00022679"/>
    </source>
</evidence>
<evidence type="ECO:0000313" key="8">
    <source>
        <dbReference type="EMBL" id="OGK42633.1"/>
    </source>
</evidence>
<dbReference type="EMBL" id="MGAF01000006">
    <property type="protein sequence ID" value="OGK42633.1"/>
    <property type="molecule type" value="Genomic_DNA"/>
</dbReference>
<evidence type="ECO:0000313" key="9">
    <source>
        <dbReference type="Proteomes" id="UP000179270"/>
    </source>
</evidence>
<evidence type="ECO:0000256" key="4">
    <source>
        <dbReference type="ARBA" id="ARBA00022723"/>
    </source>
</evidence>
<dbReference type="InterPro" id="IPR033749">
    <property type="entry name" value="Polyprenyl_synt_CS"/>
</dbReference>
<dbReference type="SFLD" id="SFLDG01017">
    <property type="entry name" value="Polyprenyl_Transferase_Like"/>
    <property type="match status" value="1"/>
</dbReference>
<dbReference type="GO" id="GO:0046872">
    <property type="term" value="F:metal ion binding"/>
    <property type="evidence" value="ECO:0007669"/>
    <property type="project" value="UniProtKB-KW"/>
</dbReference>
<comment type="similarity">
    <text evidence="2 7">Belongs to the FPP/GGPP synthase family.</text>
</comment>
<dbReference type="PANTHER" id="PTHR43281:SF1">
    <property type="entry name" value="FARNESYL DIPHOSPHATE SYNTHASE"/>
    <property type="match status" value="1"/>
</dbReference>